<comment type="caution">
    <text evidence="1">The sequence shown here is derived from an EMBL/GenBank/DDBJ whole genome shotgun (WGS) entry which is preliminary data.</text>
</comment>
<accession>A0A9P6AGR2</accession>
<evidence type="ECO:0000313" key="2">
    <source>
        <dbReference type="Proteomes" id="UP000886523"/>
    </source>
</evidence>
<dbReference type="EMBL" id="MU129145">
    <property type="protein sequence ID" value="KAF9505580.1"/>
    <property type="molecule type" value="Genomic_DNA"/>
</dbReference>
<reference evidence="1" key="1">
    <citation type="journal article" date="2020" name="Nat. Commun.">
        <title>Large-scale genome sequencing of mycorrhizal fungi provides insights into the early evolution of symbiotic traits.</title>
        <authorList>
            <person name="Miyauchi S."/>
            <person name="Kiss E."/>
            <person name="Kuo A."/>
            <person name="Drula E."/>
            <person name="Kohler A."/>
            <person name="Sanchez-Garcia M."/>
            <person name="Morin E."/>
            <person name="Andreopoulos B."/>
            <person name="Barry K.W."/>
            <person name="Bonito G."/>
            <person name="Buee M."/>
            <person name="Carver A."/>
            <person name="Chen C."/>
            <person name="Cichocki N."/>
            <person name="Clum A."/>
            <person name="Culley D."/>
            <person name="Crous P.W."/>
            <person name="Fauchery L."/>
            <person name="Girlanda M."/>
            <person name="Hayes R.D."/>
            <person name="Keri Z."/>
            <person name="LaButti K."/>
            <person name="Lipzen A."/>
            <person name="Lombard V."/>
            <person name="Magnuson J."/>
            <person name="Maillard F."/>
            <person name="Murat C."/>
            <person name="Nolan M."/>
            <person name="Ohm R.A."/>
            <person name="Pangilinan J."/>
            <person name="Pereira M.F."/>
            <person name="Perotto S."/>
            <person name="Peter M."/>
            <person name="Pfister S."/>
            <person name="Riley R."/>
            <person name="Sitrit Y."/>
            <person name="Stielow J.B."/>
            <person name="Szollosi G."/>
            <person name="Zifcakova L."/>
            <person name="Stursova M."/>
            <person name="Spatafora J.W."/>
            <person name="Tedersoo L."/>
            <person name="Vaario L.M."/>
            <person name="Yamada A."/>
            <person name="Yan M."/>
            <person name="Wang P."/>
            <person name="Xu J."/>
            <person name="Bruns T."/>
            <person name="Baldrian P."/>
            <person name="Vilgalys R."/>
            <person name="Dunand C."/>
            <person name="Henrissat B."/>
            <person name="Grigoriev I.V."/>
            <person name="Hibbett D."/>
            <person name="Nagy L.G."/>
            <person name="Martin F.M."/>
        </authorList>
    </citation>
    <scope>NUCLEOTIDE SEQUENCE</scope>
    <source>
        <strain evidence="1">UP504</strain>
    </source>
</reference>
<dbReference type="Proteomes" id="UP000886523">
    <property type="component" value="Unassembled WGS sequence"/>
</dbReference>
<keyword evidence="2" id="KW-1185">Reference proteome</keyword>
<gene>
    <name evidence="1" type="ORF">BS47DRAFT_1353790</name>
</gene>
<dbReference type="AlphaFoldDB" id="A0A9P6AGR2"/>
<organism evidence="1 2">
    <name type="scientific">Hydnum rufescens UP504</name>
    <dbReference type="NCBI Taxonomy" id="1448309"/>
    <lineage>
        <taxon>Eukaryota</taxon>
        <taxon>Fungi</taxon>
        <taxon>Dikarya</taxon>
        <taxon>Basidiomycota</taxon>
        <taxon>Agaricomycotina</taxon>
        <taxon>Agaricomycetes</taxon>
        <taxon>Cantharellales</taxon>
        <taxon>Hydnaceae</taxon>
        <taxon>Hydnum</taxon>
    </lineage>
</organism>
<sequence>MVVYLSLVPTLPGPSDAMTRLSATSSDIQATLYNFQVTLKLQVVTAGTSHI</sequence>
<feature type="non-terminal residue" evidence="1">
    <location>
        <position position="51"/>
    </location>
</feature>
<protein>
    <submittedName>
        <fullName evidence="1">Uncharacterized protein</fullName>
    </submittedName>
</protein>
<proteinExistence type="predicted"/>
<name>A0A9P6AGR2_9AGAM</name>
<evidence type="ECO:0000313" key="1">
    <source>
        <dbReference type="EMBL" id="KAF9505580.1"/>
    </source>
</evidence>